<dbReference type="RefSeq" id="WP_182638028.1">
    <property type="nucleotide sequence ID" value="NZ_JAUHTB010000038.1"/>
</dbReference>
<gene>
    <name evidence="2" type="ORF">QYF62_17230</name>
</gene>
<protein>
    <submittedName>
        <fullName evidence="2">Uncharacterized protein</fullName>
    </submittedName>
</protein>
<keyword evidence="3" id="KW-1185">Reference proteome</keyword>
<evidence type="ECO:0000313" key="2">
    <source>
        <dbReference type="EMBL" id="MDN4507776.1"/>
    </source>
</evidence>
<dbReference type="EMBL" id="JAUHTB010000038">
    <property type="protein sequence ID" value="MDN4507776.1"/>
    <property type="molecule type" value="Genomic_DNA"/>
</dbReference>
<evidence type="ECO:0000313" key="3">
    <source>
        <dbReference type="Proteomes" id="UP001172702"/>
    </source>
</evidence>
<organism evidence="2 3">
    <name type="scientific">Dietzia maris</name>
    <dbReference type="NCBI Taxonomy" id="37915"/>
    <lineage>
        <taxon>Bacteria</taxon>
        <taxon>Bacillati</taxon>
        <taxon>Actinomycetota</taxon>
        <taxon>Actinomycetes</taxon>
        <taxon>Mycobacteriales</taxon>
        <taxon>Dietziaceae</taxon>
        <taxon>Dietzia</taxon>
    </lineage>
</organism>
<proteinExistence type="predicted"/>
<name>A0ABT8H5M2_9ACTN</name>
<dbReference type="Proteomes" id="UP001172702">
    <property type="component" value="Unassembled WGS sequence"/>
</dbReference>
<feature type="region of interest" description="Disordered" evidence="1">
    <location>
        <begin position="136"/>
        <end position="157"/>
    </location>
</feature>
<sequence>MPEDDRTDRMDHVADVFVDEFRTWARMMGTREARLHLSGYIGSTVICVYEPWPDRTPGLLIGDVIDDDWDREESVGNLFVVPLVEMFEPGGSRSFESSAQVDRSIIHWDPTVQFGEDLPRTPEQLRAGVAPPGFVSRLPDPWPGPAPAPPPQPRPPLKKVLAGLAEFAVAYSIFRMHRHRDD</sequence>
<reference evidence="2 3" key="1">
    <citation type="submission" date="2023-07" db="EMBL/GenBank/DDBJ databases">
        <title>Strategy for survival of the halotoleranting strain Dietzia MX2 from the Yakshinskoe mineral salts deposit.</title>
        <authorList>
            <person name="Kharitonova M.A."/>
            <person name="Kupriyanova-Ashina F.G."/>
            <person name="Shakirov T.R."/>
            <person name="Vafina M.S."/>
            <person name="Ilinskaya O.N."/>
        </authorList>
    </citation>
    <scope>NUCLEOTIDE SEQUENCE [LARGE SCALE GENOMIC DNA]</scope>
    <source>
        <strain evidence="2 3">MX2</strain>
    </source>
</reference>
<comment type="caution">
    <text evidence="2">The sequence shown here is derived from an EMBL/GenBank/DDBJ whole genome shotgun (WGS) entry which is preliminary data.</text>
</comment>
<evidence type="ECO:0000256" key="1">
    <source>
        <dbReference type="SAM" id="MobiDB-lite"/>
    </source>
</evidence>
<feature type="compositionally biased region" description="Pro residues" evidence="1">
    <location>
        <begin position="140"/>
        <end position="155"/>
    </location>
</feature>
<accession>A0ABT8H5M2</accession>